<dbReference type="PANTHER" id="PTHR11750">
    <property type="entry name" value="PROTEIN N-TERMINAL AMIDASE"/>
    <property type="match status" value="1"/>
</dbReference>
<evidence type="ECO:0000259" key="1">
    <source>
        <dbReference type="PROSITE" id="PS50263"/>
    </source>
</evidence>
<feature type="domain" description="CN hydrolase" evidence="1">
    <location>
        <begin position="8"/>
        <end position="337"/>
    </location>
</feature>
<evidence type="ECO:0000313" key="3">
    <source>
        <dbReference type="Proteomes" id="UP001217417"/>
    </source>
</evidence>
<dbReference type="RefSeq" id="XP_056040267.1">
    <property type="nucleotide sequence ID" value="XM_056188884.1"/>
</dbReference>
<protein>
    <submittedName>
        <fullName evidence="2">Carbon-nitrogen hydrolase</fullName>
    </submittedName>
</protein>
<evidence type="ECO:0000313" key="2">
    <source>
        <dbReference type="EMBL" id="KAJ8096817.1"/>
    </source>
</evidence>
<dbReference type="InterPro" id="IPR003010">
    <property type="entry name" value="C-N_Hydrolase"/>
</dbReference>
<comment type="caution">
    <text evidence="2">The sequence shown here is derived from an EMBL/GenBank/DDBJ whole genome shotgun (WGS) entry which is preliminary data.</text>
</comment>
<proteinExistence type="predicted"/>
<dbReference type="EMBL" id="JARPMG010000013">
    <property type="protein sequence ID" value="KAJ8096817.1"/>
    <property type="molecule type" value="Genomic_DNA"/>
</dbReference>
<sequence length="337" mass="36625">MSLRMRQLTVACLQINTHWGTDVLSSIRHADALLAPLLQVPNSPCSSTNRIRSGKKPDILVLPELAFTGYGFPSRAAITPYLEPTGRGVSTQWAQRTAQKIGCHVIVGYPELPDESSMGAKEEGPIFNSAVVVEPSGTVVFNYRKHFLYEADEKWGASPGQEGFGSLDLKIKPARTVSENEEEMGVRVAMGLCMDLNPEKFEAPFAKFEFGNFAVASKADVIIFPMAWLAFGGAETNGEKAAAATADGQTVEDEPDWKTVHYWARRLTPVVLQYAQADQPKPTNTIFVASNRCGVEDGKTTYAGSSCVLQFCSDASVRLIATLPKESEGVLLTDVTI</sequence>
<organism evidence="2 3">
    <name type="scientific">Lipomyces tetrasporus</name>
    <dbReference type="NCBI Taxonomy" id="54092"/>
    <lineage>
        <taxon>Eukaryota</taxon>
        <taxon>Fungi</taxon>
        <taxon>Dikarya</taxon>
        <taxon>Ascomycota</taxon>
        <taxon>Saccharomycotina</taxon>
        <taxon>Lipomycetes</taxon>
        <taxon>Lipomycetales</taxon>
        <taxon>Lipomycetaceae</taxon>
        <taxon>Lipomyces</taxon>
    </lineage>
</organism>
<dbReference type="InterPro" id="IPR039703">
    <property type="entry name" value="Nta1"/>
</dbReference>
<dbReference type="GO" id="GO:0030163">
    <property type="term" value="P:protein catabolic process"/>
    <property type="evidence" value="ECO:0007669"/>
    <property type="project" value="TreeGrafter"/>
</dbReference>
<dbReference type="GO" id="GO:0070773">
    <property type="term" value="F:protein-N-terminal glutamine amidohydrolase activity"/>
    <property type="evidence" value="ECO:0007669"/>
    <property type="project" value="InterPro"/>
</dbReference>
<reference evidence="2" key="1">
    <citation type="submission" date="2023-03" db="EMBL/GenBank/DDBJ databases">
        <title>Near-Complete genome sequence of Lipomyces tetrasporous NRRL Y-64009, an oleaginous yeast capable of growing on lignocellulosic hydrolysates.</title>
        <authorList>
            <consortium name="Lawrence Berkeley National Laboratory"/>
            <person name="Jagtap S.S."/>
            <person name="Liu J.-J."/>
            <person name="Walukiewicz H.E."/>
            <person name="Pangilinan J."/>
            <person name="Lipzen A."/>
            <person name="Ahrendt S."/>
            <person name="Koriabine M."/>
            <person name="Cobaugh K."/>
            <person name="Salamov A."/>
            <person name="Yoshinaga Y."/>
            <person name="Ng V."/>
            <person name="Daum C."/>
            <person name="Grigoriev I.V."/>
            <person name="Slininger P.J."/>
            <person name="Dien B.S."/>
            <person name="Jin Y.-S."/>
            <person name="Rao C.V."/>
        </authorList>
    </citation>
    <scope>NUCLEOTIDE SEQUENCE</scope>
    <source>
        <strain evidence="2">NRRL Y-64009</strain>
    </source>
</reference>
<keyword evidence="3" id="KW-1185">Reference proteome</keyword>
<name>A0AAD7VNV2_9ASCO</name>
<keyword evidence="2" id="KW-0378">Hydrolase</keyword>
<dbReference type="GeneID" id="80884050"/>
<dbReference type="Pfam" id="PF00795">
    <property type="entry name" value="CN_hydrolase"/>
    <property type="match status" value="1"/>
</dbReference>
<dbReference type="PROSITE" id="PS50263">
    <property type="entry name" value="CN_HYDROLASE"/>
    <property type="match status" value="1"/>
</dbReference>
<dbReference type="Gene3D" id="3.60.110.10">
    <property type="entry name" value="Carbon-nitrogen hydrolase"/>
    <property type="match status" value="1"/>
</dbReference>
<dbReference type="InterPro" id="IPR036526">
    <property type="entry name" value="C-N_Hydrolase_sf"/>
</dbReference>
<dbReference type="AlphaFoldDB" id="A0AAD7VNV2"/>
<dbReference type="Proteomes" id="UP001217417">
    <property type="component" value="Unassembled WGS sequence"/>
</dbReference>
<dbReference type="SUPFAM" id="SSF56317">
    <property type="entry name" value="Carbon-nitrogen hydrolase"/>
    <property type="match status" value="1"/>
</dbReference>
<dbReference type="PANTHER" id="PTHR11750:SF26">
    <property type="entry name" value="PROTEIN N-TERMINAL AMIDASE"/>
    <property type="match status" value="1"/>
</dbReference>
<gene>
    <name evidence="2" type="ORF">POJ06DRAFT_263490</name>
</gene>
<accession>A0AAD7VNV2</accession>
<dbReference type="GO" id="GO:0008418">
    <property type="term" value="F:protein-N-terminal asparagine amidohydrolase activity"/>
    <property type="evidence" value="ECO:0007669"/>
    <property type="project" value="InterPro"/>
</dbReference>